<organism evidence="2 3">
    <name type="scientific">Filimonas lacunae</name>
    <dbReference type="NCBI Taxonomy" id="477680"/>
    <lineage>
        <taxon>Bacteria</taxon>
        <taxon>Pseudomonadati</taxon>
        <taxon>Bacteroidota</taxon>
        <taxon>Chitinophagia</taxon>
        <taxon>Chitinophagales</taxon>
        <taxon>Chitinophagaceae</taxon>
        <taxon>Filimonas</taxon>
    </lineage>
</organism>
<dbReference type="AlphaFoldDB" id="A0A1N7R4S1"/>
<reference evidence="3" key="1">
    <citation type="submission" date="2017-01" db="EMBL/GenBank/DDBJ databases">
        <authorList>
            <person name="Varghese N."/>
            <person name="Submissions S."/>
        </authorList>
    </citation>
    <scope>NUCLEOTIDE SEQUENCE [LARGE SCALE GENOMIC DNA]</scope>
    <source>
        <strain evidence="3">DSM 21054</strain>
    </source>
</reference>
<protein>
    <recommendedName>
        <fullName evidence="4">GLPGLI family protein</fullName>
    </recommendedName>
</protein>
<dbReference type="EMBL" id="FTOR01000009">
    <property type="protein sequence ID" value="SIT30130.1"/>
    <property type="molecule type" value="Genomic_DNA"/>
</dbReference>
<dbReference type="RefSeq" id="WP_144264126.1">
    <property type="nucleotide sequence ID" value="NZ_AP017422.1"/>
</dbReference>
<keyword evidence="3" id="KW-1185">Reference proteome</keyword>
<evidence type="ECO:0000313" key="3">
    <source>
        <dbReference type="Proteomes" id="UP000186917"/>
    </source>
</evidence>
<evidence type="ECO:0000256" key="1">
    <source>
        <dbReference type="SAM" id="SignalP"/>
    </source>
</evidence>
<gene>
    <name evidence="2" type="ORF">SAMN05421788_109136</name>
</gene>
<dbReference type="Proteomes" id="UP000186917">
    <property type="component" value="Unassembled WGS sequence"/>
</dbReference>
<name>A0A1N7R4S1_9BACT</name>
<evidence type="ECO:0000313" key="2">
    <source>
        <dbReference type="EMBL" id="SIT30130.1"/>
    </source>
</evidence>
<keyword evidence="1" id="KW-0732">Signal</keyword>
<proteinExistence type="predicted"/>
<feature type="signal peptide" evidence="1">
    <location>
        <begin position="1"/>
        <end position="18"/>
    </location>
</feature>
<feature type="chain" id="PRO_5012613952" description="GLPGLI family protein" evidence="1">
    <location>
        <begin position="19"/>
        <end position="243"/>
    </location>
</feature>
<accession>A0A1N7R4S1</accession>
<evidence type="ECO:0008006" key="4">
    <source>
        <dbReference type="Google" id="ProtNLM"/>
    </source>
</evidence>
<sequence length="243" mass="27968">MKSLLLATALFSVICAQAQLSYNSLVKKKYQEAMARTNQKRLAETDSVINQYLNKPDKDSTKRSYTGLCIYTDYVIDTLNKKEWRYYKRAVPEEEIPFYLPTTGTPFGVIAELYKDTLWLNMQTVNQPHFNHWILKGQLTSRFLVYERGEKLQLALNAPKTDFLEVPYTSENIILSTTNLKGKEPVYGKAEVETAPFYTDNESFLKGYMITRVRAMYYFKFTAIPAPASLPHSSFPSSTADRK</sequence>